<dbReference type="InterPro" id="IPR000182">
    <property type="entry name" value="GNAT_dom"/>
</dbReference>
<gene>
    <name evidence="2" type="ordered locus">STAUR_8377</name>
    <name evidence="3" type="ORF">STIAU_3033</name>
</gene>
<dbReference type="Gene3D" id="3.40.630.30">
    <property type="match status" value="1"/>
</dbReference>
<dbReference type="EMBL" id="AAMD01000046">
    <property type="protein sequence ID" value="EAU66846.1"/>
    <property type="molecule type" value="Genomic_DNA"/>
</dbReference>
<dbReference type="AlphaFoldDB" id="Q093D0"/>
<dbReference type="STRING" id="378806.STAUR_8377"/>
<evidence type="ECO:0000313" key="4">
    <source>
        <dbReference type="Proteomes" id="UP000001351"/>
    </source>
</evidence>
<name>Q093D0_STIAD</name>
<dbReference type="Proteomes" id="UP000001351">
    <property type="component" value="Chromosome"/>
</dbReference>
<dbReference type="OrthoDB" id="7585366at2"/>
<dbReference type="EMBL" id="CP002271">
    <property type="protein sequence ID" value="ADO76131.1"/>
    <property type="molecule type" value="Genomic_DNA"/>
</dbReference>
<dbReference type="PROSITE" id="PS51186">
    <property type="entry name" value="GNAT"/>
    <property type="match status" value="1"/>
</dbReference>
<reference evidence="2 4" key="2">
    <citation type="journal article" date="2011" name="Mol. Biol. Evol.">
        <title>Comparative genomic analysis of fruiting body formation in Myxococcales.</title>
        <authorList>
            <person name="Huntley S."/>
            <person name="Hamann N."/>
            <person name="Wegener-Feldbrugge S."/>
            <person name="Treuner-Lange A."/>
            <person name="Kube M."/>
            <person name="Reinhardt R."/>
            <person name="Klages S."/>
            <person name="Muller R."/>
            <person name="Ronning C.M."/>
            <person name="Nierman W.C."/>
            <person name="Sogaard-Andersen L."/>
        </authorList>
    </citation>
    <scope>NUCLEOTIDE SEQUENCE [LARGE SCALE GENOMIC DNA]</scope>
    <source>
        <strain evidence="2 4">DW4/3-1</strain>
    </source>
</reference>
<feature type="domain" description="N-acetyltransferase" evidence="1">
    <location>
        <begin position="2"/>
        <end position="157"/>
    </location>
</feature>
<organism evidence="3 5">
    <name type="scientific">Stigmatella aurantiaca (strain DW4/3-1)</name>
    <dbReference type="NCBI Taxonomy" id="378806"/>
    <lineage>
        <taxon>Bacteria</taxon>
        <taxon>Pseudomonadati</taxon>
        <taxon>Myxococcota</taxon>
        <taxon>Myxococcia</taxon>
        <taxon>Myxococcales</taxon>
        <taxon>Cystobacterineae</taxon>
        <taxon>Archangiaceae</taxon>
        <taxon>Stigmatella</taxon>
    </lineage>
</organism>
<dbReference type="InterPro" id="IPR016181">
    <property type="entry name" value="Acyl_CoA_acyltransferase"/>
</dbReference>
<dbReference type="HOGENOM" id="CLU_013985_22_0_7"/>
<evidence type="ECO:0000313" key="2">
    <source>
        <dbReference type="EMBL" id="ADO76131.1"/>
    </source>
</evidence>
<reference evidence="3 5" key="1">
    <citation type="submission" date="2006-04" db="EMBL/GenBank/DDBJ databases">
        <authorList>
            <person name="Nierman W.C."/>
        </authorList>
    </citation>
    <scope>NUCLEOTIDE SEQUENCE [LARGE SCALE GENOMIC DNA]</scope>
    <source>
        <strain evidence="3 5">DW4/3-1</strain>
    </source>
</reference>
<evidence type="ECO:0000313" key="5">
    <source>
        <dbReference type="Proteomes" id="UP000032702"/>
    </source>
</evidence>
<evidence type="ECO:0000313" key="3">
    <source>
        <dbReference type="EMBL" id="EAU66846.1"/>
    </source>
</evidence>
<dbReference type="CDD" id="cd04301">
    <property type="entry name" value="NAT_SF"/>
    <property type="match status" value="1"/>
</dbReference>
<accession>Q093D0</accession>
<evidence type="ECO:0000259" key="1">
    <source>
        <dbReference type="PROSITE" id="PS51186"/>
    </source>
</evidence>
<dbReference type="Proteomes" id="UP000032702">
    <property type="component" value="Unassembled WGS sequence"/>
</dbReference>
<dbReference type="Pfam" id="PF00583">
    <property type="entry name" value="Acetyltransf_1"/>
    <property type="match status" value="1"/>
</dbReference>
<dbReference type="RefSeq" id="WP_002613626.1">
    <property type="nucleotide sequence ID" value="NC_014623.1"/>
</dbReference>
<dbReference type="SUPFAM" id="SSF55729">
    <property type="entry name" value="Acyl-CoA N-acyltransferases (Nat)"/>
    <property type="match status" value="1"/>
</dbReference>
<dbReference type="eggNOG" id="COG0456">
    <property type="taxonomic scope" value="Bacteria"/>
</dbReference>
<sequence>MPSLRPVHPTDDAFLFKLYASTRQDLAHLGLAEPQKELLLRMQWKAQWQSYSSRYPGSAPQLVLVNGQPVGRLWVARVPGELRVMDISLLPEHRGAGLGTGLLRALQQEATAAGTPVRLSVAHDNPARRLYERLGFTRREGGTALAEPFLLLEWTPPAAPTAASSPAPRPPSE</sequence>
<keyword evidence="3" id="KW-0808">Transferase</keyword>
<proteinExistence type="predicted"/>
<keyword evidence="4" id="KW-1185">Reference proteome</keyword>
<dbReference type="GO" id="GO:0016747">
    <property type="term" value="F:acyltransferase activity, transferring groups other than amino-acyl groups"/>
    <property type="evidence" value="ECO:0007669"/>
    <property type="project" value="InterPro"/>
</dbReference>
<dbReference type="KEGG" id="sur:STAUR_8377"/>
<protein>
    <submittedName>
        <fullName evidence="2 3">acetyltransferase, GNAT family</fullName>
    </submittedName>
</protein>